<dbReference type="InterPro" id="IPR025948">
    <property type="entry name" value="HTH-like_dom"/>
</dbReference>
<evidence type="ECO:0000259" key="1">
    <source>
        <dbReference type="Pfam" id="PF13276"/>
    </source>
</evidence>
<feature type="non-terminal residue" evidence="2">
    <location>
        <position position="85"/>
    </location>
</feature>
<accession>X1FCV6</accession>
<dbReference type="Pfam" id="PF13276">
    <property type="entry name" value="HTH_21"/>
    <property type="match status" value="1"/>
</dbReference>
<evidence type="ECO:0000313" key="2">
    <source>
        <dbReference type="EMBL" id="GAH18573.1"/>
    </source>
</evidence>
<dbReference type="AlphaFoldDB" id="X1FCV6"/>
<sequence length="85" mass="10074">MDISRSTYYYKPGEKLSGVAELRDRIEKIAYKYPYYGYRRMTHALKRDGIKINHKKVLKIMKEMGIQCKKARKFAVTTNSSHKLK</sequence>
<dbReference type="InterPro" id="IPR050900">
    <property type="entry name" value="Transposase_IS3/IS150/IS904"/>
</dbReference>
<dbReference type="PANTHER" id="PTHR46889:SF4">
    <property type="entry name" value="TRANSPOSASE INSO FOR INSERTION SEQUENCE ELEMENT IS911B-RELATED"/>
    <property type="match status" value="1"/>
</dbReference>
<dbReference type="EMBL" id="BARU01004097">
    <property type="protein sequence ID" value="GAH18573.1"/>
    <property type="molecule type" value="Genomic_DNA"/>
</dbReference>
<gene>
    <name evidence="2" type="ORF">S03H2_08432</name>
</gene>
<name>X1FCV6_9ZZZZ</name>
<comment type="caution">
    <text evidence="2">The sequence shown here is derived from an EMBL/GenBank/DDBJ whole genome shotgun (WGS) entry which is preliminary data.</text>
</comment>
<feature type="domain" description="HTH-like" evidence="1">
    <location>
        <begin position="21"/>
        <end position="74"/>
    </location>
</feature>
<organism evidence="2">
    <name type="scientific">marine sediment metagenome</name>
    <dbReference type="NCBI Taxonomy" id="412755"/>
    <lineage>
        <taxon>unclassified sequences</taxon>
        <taxon>metagenomes</taxon>
        <taxon>ecological metagenomes</taxon>
    </lineage>
</organism>
<protein>
    <recommendedName>
        <fullName evidence="1">HTH-like domain-containing protein</fullName>
    </recommendedName>
</protein>
<dbReference type="PANTHER" id="PTHR46889">
    <property type="entry name" value="TRANSPOSASE INSF FOR INSERTION SEQUENCE IS3B-RELATED"/>
    <property type="match status" value="1"/>
</dbReference>
<reference evidence="2" key="1">
    <citation type="journal article" date="2014" name="Front. Microbiol.">
        <title>High frequency of phylogenetically diverse reductive dehalogenase-homologous genes in deep subseafloor sedimentary metagenomes.</title>
        <authorList>
            <person name="Kawai M."/>
            <person name="Futagami T."/>
            <person name="Toyoda A."/>
            <person name="Takaki Y."/>
            <person name="Nishi S."/>
            <person name="Hori S."/>
            <person name="Arai W."/>
            <person name="Tsubouchi T."/>
            <person name="Morono Y."/>
            <person name="Uchiyama I."/>
            <person name="Ito T."/>
            <person name="Fujiyama A."/>
            <person name="Inagaki F."/>
            <person name="Takami H."/>
        </authorList>
    </citation>
    <scope>NUCLEOTIDE SEQUENCE</scope>
    <source>
        <strain evidence="2">Expedition CK06-06</strain>
    </source>
</reference>
<proteinExistence type="predicted"/>